<sequence>MRTIGTLLFLLFGLSTKLGAIPYCYTQAEERKQWGGTIMQVLALHALVGGDFEAQNPPNKASPNDTTSTAKDSTKESRLNWGVGTSLGLNYMNPDNEREFDYGWRIRYAYMRTPSLERDSHLIGAFVYLHPAPNPYHRLLGAVQTHKDCQGLPDGYPTPFSFLLGTGAILSSNAYGDTQGGYIEVGVAFMKWLAINAEVVYRVSFYPPSARDRYFEQITHSLNLVFNIF</sequence>
<dbReference type="Proteomes" id="UP000018731">
    <property type="component" value="Unassembled WGS sequence"/>
</dbReference>
<evidence type="ECO:0000313" key="2">
    <source>
        <dbReference type="EMBL" id="ETD24689.1"/>
    </source>
</evidence>
<keyword evidence="3" id="KW-1185">Reference proteome</keyword>
<protein>
    <recommendedName>
        <fullName evidence="4">Outer membrane protein beta-barrel domain-containing protein</fullName>
    </recommendedName>
</protein>
<organism evidence="2 3">
    <name type="scientific">Helicobacter macacae MIT 99-5501</name>
    <dbReference type="NCBI Taxonomy" id="1357400"/>
    <lineage>
        <taxon>Bacteria</taxon>
        <taxon>Pseudomonadati</taxon>
        <taxon>Campylobacterota</taxon>
        <taxon>Epsilonproteobacteria</taxon>
        <taxon>Campylobacterales</taxon>
        <taxon>Helicobacteraceae</taxon>
        <taxon>Helicobacter</taxon>
    </lineage>
</organism>
<dbReference type="HOGENOM" id="CLU_1208434_0_0_7"/>
<evidence type="ECO:0000256" key="1">
    <source>
        <dbReference type="SAM" id="MobiDB-lite"/>
    </source>
</evidence>
<feature type="region of interest" description="Disordered" evidence="1">
    <location>
        <begin position="53"/>
        <end position="77"/>
    </location>
</feature>
<accession>V8CBF0</accession>
<dbReference type="PATRIC" id="fig|1357400.3.peg.33"/>
<evidence type="ECO:0000313" key="3">
    <source>
        <dbReference type="Proteomes" id="UP000018731"/>
    </source>
</evidence>
<comment type="caution">
    <text evidence="2">The sequence shown here is derived from an EMBL/GenBank/DDBJ whole genome shotgun (WGS) entry which is preliminary data.</text>
</comment>
<evidence type="ECO:0008006" key="4">
    <source>
        <dbReference type="Google" id="ProtNLM"/>
    </source>
</evidence>
<name>V8CBF0_9HELI</name>
<dbReference type="OrthoDB" id="5328340at2"/>
<feature type="compositionally biased region" description="Polar residues" evidence="1">
    <location>
        <begin position="56"/>
        <end position="71"/>
    </location>
</feature>
<dbReference type="EMBL" id="AZJI01000001">
    <property type="protein sequence ID" value="ETD24689.1"/>
    <property type="molecule type" value="Genomic_DNA"/>
</dbReference>
<proteinExistence type="predicted"/>
<gene>
    <name evidence="2" type="ORF">HMPREF2086_00021</name>
</gene>
<reference evidence="2 3" key="1">
    <citation type="journal article" date="2014" name="Genome Announc.">
        <title>Draft genome sequences of six enterohepatic helicobacter species isolated from humans and one from rhesus macaques.</title>
        <authorList>
            <person name="Shen Z."/>
            <person name="Sheh A."/>
            <person name="Young S.K."/>
            <person name="Abouelliel A."/>
            <person name="Ward D.V."/>
            <person name="Earl A.M."/>
            <person name="Fox J.G."/>
        </authorList>
    </citation>
    <scope>NUCLEOTIDE SEQUENCE [LARGE SCALE GENOMIC DNA]</scope>
    <source>
        <strain evidence="2 3">MIT 99-5501</strain>
    </source>
</reference>
<dbReference type="RefSeq" id="WP_023926691.1">
    <property type="nucleotide sequence ID" value="NZ_KI669454.1"/>
</dbReference>
<dbReference type="AlphaFoldDB" id="V8CBF0"/>